<dbReference type="AlphaFoldDB" id="A0A0N4VLG4"/>
<feature type="region of interest" description="Disordered" evidence="1">
    <location>
        <begin position="130"/>
        <end position="179"/>
    </location>
</feature>
<organism evidence="4">
    <name type="scientific">Enterobius vermicularis</name>
    <name type="common">Human pinworm</name>
    <dbReference type="NCBI Taxonomy" id="51028"/>
    <lineage>
        <taxon>Eukaryota</taxon>
        <taxon>Metazoa</taxon>
        <taxon>Ecdysozoa</taxon>
        <taxon>Nematoda</taxon>
        <taxon>Chromadorea</taxon>
        <taxon>Rhabditida</taxon>
        <taxon>Spirurina</taxon>
        <taxon>Oxyuridomorpha</taxon>
        <taxon>Oxyuroidea</taxon>
        <taxon>Oxyuridae</taxon>
        <taxon>Enterobius</taxon>
    </lineage>
</organism>
<dbReference type="OrthoDB" id="5876852at2759"/>
<proteinExistence type="predicted"/>
<protein>
    <submittedName>
        <fullName evidence="4">L27 domain-containing protein</fullName>
    </submittedName>
</protein>
<keyword evidence="3" id="KW-1185">Reference proteome</keyword>
<evidence type="ECO:0000256" key="1">
    <source>
        <dbReference type="SAM" id="MobiDB-lite"/>
    </source>
</evidence>
<feature type="compositionally biased region" description="Acidic residues" evidence="1">
    <location>
        <begin position="163"/>
        <end position="179"/>
    </location>
</feature>
<accession>A0A0N4VLG4</accession>
<dbReference type="Proteomes" id="UP000274131">
    <property type="component" value="Unassembled WGS sequence"/>
</dbReference>
<reference evidence="2 3" key="2">
    <citation type="submission" date="2018-10" db="EMBL/GenBank/DDBJ databases">
        <authorList>
            <consortium name="Pathogen Informatics"/>
        </authorList>
    </citation>
    <scope>NUCLEOTIDE SEQUENCE [LARGE SCALE GENOMIC DNA]</scope>
</reference>
<feature type="compositionally biased region" description="Basic and acidic residues" evidence="1">
    <location>
        <begin position="140"/>
        <end position="162"/>
    </location>
</feature>
<sequence>MGSQQISTSAQISFLDSDSKAILNGINLRLNDIDLKLSFVLELLATRLPKPVESTEQQQQQHHHHQHHNINSASQCERKSPENQQQQPQQSDHSPDVSTSSVAHAIDFTAVSPYSIATPVATTTATVSTVNNNAPSVSSRKSDKTDECKAETSRNDTGKVESDGDEEDVDDFEEDIEEV</sequence>
<name>A0A0N4VLG4_ENTVE</name>
<evidence type="ECO:0000313" key="2">
    <source>
        <dbReference type="EMBL" id="VDD96259.1"/>
    </source>
</evidence>
<reference evidence="4" key="1">
    <citation type="submission" date="2017-02" db="UniProtKB">
        <authorList>
            <consortium name="WormBaseParasite"/>
        </authorList>
    </citation>
    <scope>IDENTIFICATION</scope>
</reference>
<dbReference type="EMBL" id="UXUI01011467">
    <property type="protein sequence ID" value="VDD96259.1"/>
    <property type="molecule type" value="Genomic_DNA"/>
</dbReference>
<evidence type="ECO:0000313" key="4">
    <source>
        <dbReference type="WBParaSite" id="EVEC_0001173201-mRNA-1"/>
    </source>
</evidence>
<evidence type="ECO:0000313" key="3">
    <source>
        <dbReference type="Proteomes" id="UP000274131"/>
    </source>
</evidence>
<gene>
    <name evidence="2" type="ORF">EVEC_LOCUS11010</name>
</gene>
<feature type="region of interest" description="Disordered" evidence="1">
    <location>
        <begin position="52"/>
        <end position="101"/>
    </location>
</feature>
<dbReference type="WBParaSite" id="EVEC_0001173201-mRNA-1">
    <property type="protein sequence ID" value="EVEC_0001173201-mRNA-1"/>
    <property type="gene ID" value="EVEC_0001173201"/>
</dbReference>